<evidence type="ECO:0000256" key="2">
    <source>
        <dbReference type="ARBA" id="ARBA00022723"/>
    </source>
</evidence>
<dbReference type="InterPro" id="IPR040442">
    <property type="entry name" value="Pyrv_kinase-like_dom_sf"/>
</dbReference>
<dbReference type="PIRSF" id="PIRSF015582">
    <property type="entry name" value="Cit_lyase_B"/>
    <property type="match status" value="1"/>
</dbReference>
<evidence type="ECO:0000313" key="6">
    <source>
        <dbReference type="Proteomes" id="UP001500795"/>
    </source>
</evidence>
<comment type="cofactor">
    <cofactor evidence="1">
        <name>Mg(2+)</name>
        <dbReference type="ChEBI" id="CHEBI:18420"/>
    </cofactor>
</comment>
<keyword evidence="3" id="KW-0460">Magnesium</keyword>
<keyword evidence="6" id="KW-1185">Reference proteome</keyword>
<dbReference type="InterPro" id="IPR015813">
    <property type="entry name" value="Pyrv/PenolPyrv_kinase-like_dom"/>
</dbReference>
<dbReference type="PANTHER" id="PTHR32308">
    <property type="entry name" value="LYASE BETA SUBUNIT, PUTATIVE (AFU_ORTHOLOGUE AFUA_4G13030)-RELATED"/>
    <property type="match status" value="1"/>
</dbReference>
<dbReference type="RefSeq" id="WP_344957196.1">
    <property type="nucleotide sequence ID" value="NZ_BAABCX010000002.1"/>
</dbReference>
<evidence type="ECO:0000256" key="3">
    <source>
        <dbReference type="ARBA" id="ARBA00022842"/>
    </source>
</evidence>
<comment type="caution">
    <text evidence="5">The sequence shown here is derived from an EMBL/GenBank/DDBJ whole genome shotgun (WGS) entry which is preliminary data.</text>
</comment>
<keyword evidence="2" id="KW-0479">Metal-binding</keyword>
<evidence type="ECO:0000259" key="4">
    <source>
        <dbReference type="Pfam" id="PF03328"/>
    </source>
</evidence>
<dbReference type="InterPro" id="IPR005000">
    <property type="entry name" value="Aldolase/citrate-lyase_domain"/>
</dbReference>
<evidence type="ECO:0000256" key="1">
    <source>
        <dbReference type="ARBA" id="ARBA00001946"/>
    </source>
</evidence>
<accession>A0ABP6VQN9</accession>
<dbReference type="GO" id="GO:0016829">
    <property type="term" value="F:lyase activity"/>
    <property type="evidence" value="ECO:0007669"/>
    <property type="project" value="UniProtKB-KW"/>
</dbReference>
<reference evidence="6" key="1">
    <citation type="journal article" date="2019" name="Int. J. Syst. Evol. Microbiol.">
        <title>The Global Catalogue of Microorganisms (GCM) 10K type strain sequencing project: providing services to taxonomists for standard genome sequencing and annotation.</title>
        <authorList>
            <consortium name="The Broad Institute Genomics Platform"/>
            <consortium name="The Broad Institute Genome Sequencing Center for Infectious Disease"/>
            <person name="Wu L."/>
            <person name="Ma J."/>
        </authorList>
    </citation>
    <scope>NUCLEOTIDE SEQUENCE [LARGE SCALE GENOMIC DNA]</scope>
    <source>
        <strain evidence="6">JCM 17110</strain>
    </source>
</reference>
<dbReference type="EMBL" id="BAABCX010000002">
    <property type="protein sequence ID" value="GAA3539076.1"/>
    <property type="molecule type" value="Genomic_DNA"/>
</dbReference>
<organism evidence="5 6">
    <name type="scientific">Zobellella aerophila</name>
    <dbReference type="NCBI Taxonomy" id="870480"/>
    <lineage>
        <taxon>Bacteria</taxon>
        <taxon>Pseudomonadati</taxon>
        <taxon>Pseudomonadota</taxon>
        <taxon>Gammaproteobacteria</taxon>
        <taxon>Aeromonadales</taxon>
        <taxon>Aeromonadaceae</taxon>
        <taxon>Zobellella</taxon>
    </lineage>
</organism>
<feature type="domain" description="HpcH/HpaI aldolase/citrate lyase" evidence="4">
    <location>
        <begin position="7"/>
        <end position="218"/>
    </location>
</feature>
<protein>
    <submittedName>
        <fullName evidence="5">CoA ester lyase</fullName>
    </submittedName>
</protein>
<proteinExistence type="predicted"/>
<dbReference type="Proteomes" id="UP001500795">
    <property type="component" value="Unassembled WGS sequence"/>
</dbReference>
<keyword evidence="5" id="KW-0456">Lyase</keyword>
<sequence length="280" mass="29665">MNLSTLQTLLFVPANRPDRFAKAQHSGADAVIIDLEDAVSITEKDSARATLAAWLDTQPPASVLIRINGTDSPWFNNDTRLCRSPAVAAVVLPKADDPLALAELANATDKPLLPFIESARAFANLTEIATTRGVARLLFGKLDLAVDLGMDYPPPAGQDPHEMAFLFARSQLVLASRAAGLAAPIDAIYPPIDDPQGIKSYTQRGLQLGFGGILLIHPKQVAPAHEAYRPSSAQILWAKQILAAAETSLGAAVAVDGAMADAPVMARARRIMESSTPSSS</sequence>
<dbReference type="Pfam" id="PF03328">
    <property type="entry name" value="HpcH_HpaI"/>
    <property type="match status" value="1"/>
</dbReference>
<dbReference type="SUPFAM" id="SSF51621">
    <property type="entry name" value="Phosphoenolpyruvate/pyruvate domain"/>
    <property type="match status" value="1"/>
</dbReference>
<gene>
    <name evidence="5" type="ORF">GCM10022394_18470</name>
</gene>
<dbReference type="Gene3D" id="3.20.20.60">
    <property type="entry name" value="Phosphoenolpyruvate-binding domains"/>
    <property type="match status" value="1"/>
</dbReference>
<dbReference type="InterPro" id="IPR011206">
    <property type="entry name" value="Citrate_lyase_beta/mcl1/mcl2"/>
</dbReference>
<dbReference type="PANTHER" id="PTHR32308:SF10">
    <property type="entry name" value="CITRATE LYASE SUBUNIT BETA"/>
    <property type="match status" value="1"/>
</dbReference>
<evidence type="ECO:0000313" key="5">
    <source>
        <dbReference type="EMBL" id="GAA3539076.1"/>
    </source>
</evidence>
<name>A0ABP6VQN9_9GAMM</name>